<protein>
    <recommendedName>
        <fullName evidence="1">B3/B4 tRNA-binding domain-containing protein</fullName>
    </recommendedName>
</protein>
<dbReference type="Pfam" id="PF03483">
    <property type="entry name" value="B3_4"/>
    <property type="match status" value="1"/>
</dbReference>
<proteinExistence type="predicted"/>
<dbReference type="RefSeq" id="WP_138697746.1">
    <property type="nucleotide sequence ID" value="NZ_JBHSAZ010000089.1"/>
</dbReference>
<sequence length="256" mass="27456">MHFQHSDDIWRDFPELVPGVLHAAGITADVSAAGAAARFGEIAAKRLAGASESELPEIQAWRRAFSRMGLKPTQYRCASESLLRRFRKEGALPRLHPLIDLCNAVSIAYAIPVAVFDVSRISGFVEVRHAVGDETYLTFGGESERPPAGEVIFADAAARAHARRWTNRQSGLSAVRDTTTEVLIVAEALHDSAGADIGSLMAALTEELTALWPVAPKQAILAASSPRFDVAEGFDITGGFDGTEGFGGSTSRRSEH</sequence>
<dbReference type="InterPro" id="IPR005146">
    <property type="entry name" value="B3/B4_tRNA-bd"/>
</dbReference>
<dbReference type="EMBL" id="VCKX01000361">
    <property type="protein sequence ID" value="TMR17061.1"/>
    <property type="molecule type" value="Genomic_DNA"/>
</dbReference>
<dbReference type="PANTHER" id="PTHR39209:SF2">
    <property type="entry name" value="CYTOPLASMIC PROTEIN"/>
    <property type="match status" value="1"/>
</dbReference>
<reference evidence="2 3" key="1">
    <citation type="submission" date="2019-05" db="EMBL/GenBank/DDBJ databases">
        <title>Draft genome sequence of Nonomuraea zeae DSM 100528.</title>
        <authorList>
            <person name="Saricaoglu S."/>
            <person name="Isik K."/>
        </authorList>
    </citation>
    <scope>NUCLEOTIDE SEQUENCE [LARGE SCALE GENOMIC DNA]</scope>
    <source>
        <strain evidence="2 3">DSM 100528</strain>
    </source>
</reference>
<dbReference type="PANTHER" id="PTHR39209">
    <property type="match status" value="1"/>
</dbReference>
<dbReference type="Proteomes" id="UP000306628">
    <property type="component" value="Unassembled WGS sequence"/>
</dbReference>
<dbReference type="AlphaFoldDB" id="A0A5S4FEC7"/>
<keyword evidence="3" id="KW-1185">Reference proteome</keyword>
<dbReference type="SUPFAM" id="SSF56037">
    <property type="entry name" value="PheT/TilS domain"/>
    <property type="match status" value="1"/>
</dbReference>
<gene>
    <name evidence="2" type="ORF">ETD85_54610</name>
</gene>
<feature type="domain" description="B3/B4 tRNA-binding" evidence="1">
    <location>
        <begin position="59"/>
        <end position="206"/>
    </location>
</feature>
<dbReference type="GO" id="GO:0003723">
    <property type="term" value="F:RNA binding"/>
    <property type="evidence" value="ECO:0007669"/>
    <property type="project" value="InterPro"/>
</dbReference>
<dbReference type="Gene3D" id="3.50.40.10">
    <property type="entry name" value="Phenylalanyl-trna Synthetase, Chain B, domain 3"/>
    <property type="match status" value="1"/>
</dbReference>
<evidence type="ECO:0000313" key="2">
    <source>
        <dbReference type="EMBL" id="TMR17061.1"/>
    </source>
</evidence>
<organism evidence="2 3">
    <name type="scientific">Nonomuraea zeae</name>
    <dbReference type="NCBI Taxonomy" id="1642303"/>
    <lineage>
        <taxon>Bacteria</taxon>
        <taxon>Bacillati</taxon>
        <taxon>Actinomycetota</taxon>
        <taxon>Actinomycetes</taxon>
        <taxon>Streptosporangiales</taxon>
        <taxon>Streptosporangiaceae</taxon>
        <taxon>Nonomuraea</taxon>
    </lineage>
</organism>
<comment type="caution">
    <text evidence="2">The sequence shown here is derived from an EMBL/GenBank/DDBJ whole genome shotgun (WGS) entry which is preliminary data.</text>
</comment>
<name>A0A5S4FEC7_9ACTN</name>
<dbReference type="InterPro" id="IPR020825">
    <property type="entry name" value="Phe-tRNA_synthase-like_B3/B4"/>
</dbReference>
<dbReference type="SMART" id="SM00873">
    <property type="entry name" value="B3_4"/>
    <property type="match status" value="1"/>
</dbReference>
<evidence type="ECO:0000313" key="3">
    <source>
        <dbReference type="Proteomes" id="UP000306628"/>
    </source>
</evidence>
<dbReference type="OrthoDB" id="276580at2"/>
<evidence type="ECO:0000259" key="1">
    <source>
        <dbReference type="SMART" id="SM00873"/>
    </source>
</evidence>
<dbReference type="GO" id="GO:0004826">
    <property type="term" value="F:phenylalanine-tRNA ligase activity"/>
    <property type="evidence" value="ECO:0007669"/>
    <property type="project" value="InterPro"/>
</dbReference>
<accession>A0A5S4FEC7</accession>